<dbReference type="AlphaFoldDB" id="A0A4R8DUG6"/>
<evidence type="ECO:0000313" key="4">
    <source>
        <dbReference type="EMBL" id="TDX02022.1"/>
    </source>
</evidence>
<evidence type="ECO:0000256" key="2">
    <source>
        <dbReference type="ARBA" id="ARBA00023002"/>
    </source>
</evidence>
<evidence type="ECO:0000256" key="3">
    <source>
        <dbReference type="RuleBase" id="RU000363"/>
    </source>
</evidence>
<reference evidence="4 5" key="1">
    <citation type="submission" date="2019-03" db="EMBL/GenBank/DDBJ databases">
        <title>Genomic Encyclopedia of Type Strains, Phase IV (KMG-IV): sequencing the most valuable type-strain genomes for metagenomic binning, comparative biology and taxonomic classification.</title>
        <authorList>
            <person name="Goeker M."/>
        </authorList>
    </citation>
    <scope>NUCLEOTIDE SEQUENCE [LARGE SCALE GENOMIC DNA]</scope>
    <source>
        <strain evidence="4 5">DSM 100059</strain>
    </source>
</reference>
<keyword evidence="5" id="KW-1185">Reference proteome</keyword>
<gene>
    <name evidence="4" type="ORF">EDB95_3069</name>
</gene>
<protein>
    <submittedName>
        <fullName evidence="4">Short-subunit dehydrogenase</fullName>
    </submittedName>
</protein>
<comment type="caution">
    <text evidence="4">The sequence shown here is derived from an EMBL/GenBank/DDBJ whole genome shotgun (WGS) entry which is preliminary data.</text>
</comment>
<keyword evidence="2" id="KW-0560">Oxidoreductase</keyword>
<comment type="similarity">
    <text evidence="1 3">Belongs to the short-chain dehydrogenases/reductases (SDR) family.</text>
</comment>
<dbReference type="Gene3D" id="3.40.50.720">
    <property type="entry name" value="NAD(P)-binding Rossmann-like Domain"/>
    <property type="match status" value="1"/>
</dbReference>
<dbReference type="GO" id="GO:0016491">
    <property type="term" value="F:oxidoreductase activity"/>
    <property type="evidence" value="ECO:0007669"/>
    <property type="project" value="UniProtKB-KW"/>
</dbReference>
<dbReference type="Proteomes" id="UP000294498">
    <property type="component" value="Unassembled WGS sequence"/>
</dbReference>
<dbReference type="InterPro" id="IPR002347">
    <property type="entry name" value="SDR_fam"/>
</dbReference>
<proteinExistence type="inferred from homology"/>
<dbReference type="PRINTS" id="PR00080">
    <property type="entry name" value="SDRFAMILY"/>
</dbReference>
<dbReference type="OrthoDB" id="9786056at2"/>
<sequence length="282" mass="30913">MASKKFVEKGPQQRVILVTGASSGIGKESVKWLLRRGHVVYGAARRLDAMEDIKALGARVLYMDLTQDTTLAEGVRTILSETGRIDVLVNNAGYGSTGALEDVPLDEARNQFAVNVFGLSRLTQLVLPSMRAQGGGTIINMSSVGGRMATPLAGWYNATKYSVEALSDALRVEVRRFGIKVVLIEPGGIRTGWTAEAAAHAQRVSGATVYGGMVKRLLRTFQDFDAKLSHPAVIARLVDKAVAARRPRLRYVAGFMGRPTLWLKRWVPARWIDAFLAWQFNK</sequence>
<dbReference type="InterPro" id="IPR036291">
    <property type="entry name" value="NAD(P)-bd_dom_sf"/>
</dbReference>
<dbReference type="CDD" id="cd05374">
    <property type="entry name" value="17beta-HSD-like_SDR_c"/>
    <property type="match status" value="1"/>
</dbReference>
<accession>A0A4R8DUG6</accession>
<dbReference type="PANTHER" id="PTHR44169">
    <property type="entry name" value="NADPH-DEPENDENT 1-ACYLDIHYDROXYACETONE PHOSPHATE REDUCTASE"/>
    <property type="match status" value="1"/>
</dbReference>
<dbReference type="PANTHER" id="PTHR44169:SF6">
    <property type="entry name" value="NADPH-DEPENDENT 1-ACYLDIHYDROXYACETONE PHOSPHATE REDUCTASE"/>
    <property type="match status" value="1"/>
</dbReference>
<dbReference type="PROSITE" id="PS00061">
    <property type="entry name" value="ADH_SHORT"/>
    <property type="match status" value="1"/>
</dbReference>
<evidence type="ECO:0000256" key="1">
    <source>
        <dbReference type="ARBA" id="ARBA00006484"/>
    </source>
</evidence>
<dbReference type="InterPro" id="IPR020904">
    <property type="entry name" value="Sc_DH/Rdtase_CS"/>
</dbReference>
<dbReference type="NCBIfam" id="NF004826">
    <property type="entry name" value="PRK06182.1"/>
    <property type="match status" value="1"/>
</dbReference>
<evidence type="ECO:0000313" key="5">
    <source>
        <dbReference type="Proteomes" id="UP000294498"/>
    </source>
</evidence>
<organism evidence="4 5">
    <name type="scientific">Dinghuibacter silviterrae</name>
    <dbReference type="NCBI Taxonomy" id="1539049"/>
    <lineage>
        <taxon>Bacteria</taxon>
        <taxon>Pseudomonadati</taxon>
        <taxon>Bacteroidota</taxon>
        <taxon>Chitinophagia</taxon>
        <taxon>Chitinophagales</taxon>
        <taxon>Chitinophagaceae</taxon>
        <taxon>Dinghuibacter</taxon>
    </lineage>
</organism>
<name>A0A4R8DUG6_9BACT</name>
<dbReference type="EMBL" id="SODV01000001">
    <property type="protein sequence ID" value="TDX02022.1"/>
    <property type="molecule type" value="Genomic_DNA"/>
</dbReference>
<dbReference type="SUPFAM" id="SSF51735">
    <property type="entry name" value="NAD(P)-binding Rossmann-fold domains"/>
    <property type="match status" value="1"/>
</dbReference>
<dbReference type="Pfam" id="PF00106">
    <property type="entry name" value="adh_short"/>
    <property type="match status" value="1"/>
</dbReference>
<dbReference type="PRINTS" id="PR00081">
    <property type="entry name" value="GDHRDH"/>
</dbReference>
<dbReference type="RefSeq" id="WP_133994649.1">
    <property type="nucleotide sequence ID" value="NZ_SODV01000001.1"/>
</dbReference>